<dbReference type="EMBL" id="CH479193">
    <property type="protein sequence ID" value="EDW26761.1"/>
    <property type="molecule type" value="Genomic_DNA"/>
</dbReference>
<accession>B4GVR6</accession>
<feature type="region of interest" description="Disordered" evidence="1">
    <location>
        <begin position="1"/>
        <end position="28"/>
    </location>
</feature>
<dbReference type="Proteomes" id="UP000008744">
    <property type="component" value="Unassembled WGS sequence"/>
</dbReference>
<organism evidence="3">
    <name type="scientific">Drosophila persimilis</name>
    <name type="common">Fruit fly</name>
    <dbReference type="NCBI Taxonomy" id="7234"/>
    <lineage>
        <taxon>Eukaryota</taxon>
        <taxon>Metazoa</taxon>
        <taxon>Ecdysozoa</taxon>
        <taxon>Arthropoda</taxon>
        <taxon>Hexapoda</taxon>
        <taxon>Insecta</taxon>
        <taxon>Pterygota</taxon>
        <taxon>Neoptera</taxon>
        <taxon>Endopterygota</taxon>
        <taxon>Diptera</taxon>
        <taxon>Brachycera</taxon>
        <taxon>Muscomorpha</taxon>
        <taxon>Ephydroidea</taxon>
        <taxon>Drosophilidae</taxon>
        <taxon>Drosophila</taxon>
        <taxon>Sophophora</taxon>
    </lineage>
</organism>
<protein>
    <submittedName>
        <fullName evidence="2">GL14617</fullName>
    </submittedName>
</protein>
<evidence type="ECO:0000256" key="1">
    <source>
        <dbReference type="SAM" id="MobiDB-lite"/>
    </source>
</evidence>
<reference evidence="2 3" key="1">
    <citation type="journal article" date="2007" name="Nature">
        <title>Evolution of genes and genomes on the Drosophila phylogeny.</title>
        <authorList>
            <consortium name="Drosophila 12 Genomes Consortium"/>
            <person name="Clark A.G."/>
            <person name="Eisen M.B."/>
            <person name="Smith D.R."/>
            <person name="Bergman C.M."/>
            <person name="Oliver B."/>
            <person name="Markow T.A."/>
            <person name="Kaufman T.C."/>
            <person name="Kellis M."/>
            <person name="Gelbart W."/>
            <person name="Iyer V.N."/>
            <person name="Pollard D.A."/>
            <person name="Sackton T.B."/>
            <person name="Larracuente A.M."/>
            <person name="Singh N.D."/>
            <person name="Abad J.P."/>
            <person name="Abt D.N."/>
            <person name="Adryan B."/>
            <person name="Aguade M."/>
            <person name="Akashi H."/>
            <person name="Anderson W.W."/>
            <person name="Aquadro C.F."/>
            <person name="Ardell D.H."/>
            <person name="Arguello R."/>
            <person name="Artieri C.G."/>
            <person name="Barbash D.A."/>
            <person name="Barker D."/>
            <person name="Barsanti P."/>
            <person name="Batterham P."/>
            <person name="Batzoglou S."/>
            <person name="Begun D."/>
            <person name="Bhutkar A."/>
            <person name="Blanco E."/>
            <person name="Bosak S.A."/>
            <person name="Bradley R.K."/>
            <person name="Brand A.D."/>
            <person name="Brent M.R."/>
            <person name="Brooks A.N."/>
            <person name="Brown R.H."/>
            <person name="Butlin R.K."/>
            <person name="Caggese C."/>
            <person name="Calvi B.R."/>
            <person name="Bernardo de Carvalho A."/>
            <person name="Caspi A."/>
            <person name="Castrezana S."/>
            <person name="Celniker S.E."/>
            <person name="Chang J.L."/>
            <person name="Chapple C."/>
            <person name="Chatterji S."/>
            <person name="Chinwalla A."/>
            <person name="Civetta A."/>
            <person name="Clifton S.W."/>
            <person name="Comeron J.M."/>
            <person name="Costello J.C."/>
            <person name="Coyne J.A."/>
            <person name="Daub J."/>
            <person name="David R.G."/>
            <person name="Delcher A.L."/>
            <person name="Delehaunty K."/>
            <person name="Do C.B."/>
            <person name="Ebling H."/>
            <person name="Edwards K."/>
            <person name="Eickbush T."/>
            <person name="Evans J.D."/>
            <person name="Filipski A."/>
            <person name="Findeiss S."/>
            <person name="Freyhult E."/>
            <person name="Fulton L."/>
            <person name="Fulton R."/>
            <person name="Garcia A.C."/>
            <person name="Gardiner A."/>
            <person name="Garfield D.A."/>
            <person name="Garvin B.E."/>
            <person name="Gibson G."/>
            <person name="Gilbert D."/>
            <person name="Gnerre S."/>
            <person name="Godfrey J."/>
            <person name="Good R."/>
            <person name="Gotea V."/>
            <person name="Gravely B."/>
            <person name="Greenberg A.J."/>
            <person name="Griffiths-Jones S."/>
            <person name="Gross S."/>
            <person name="Guigo R."/>
            <person name="Gustafson E.A."/>
            <person name="Haerty W."/>
            <person name="Hahn M.W."/>
            <person name="Halligan D.L."/>
            <person name="Halpern A.L."/>
            <person name="Halter G.M."/>
            <person name="Han M.V."/>
            <person name="Heger A."/>
            <person name="Hillier L."/>
            <person name="Hinrichs A.S."/>
            <person name="Holmes I."/>
            <person name="Hoskins R.A."/>
            <person name="Hubisz M.J."/>
            <person name="Hultmark D."/>
            <person name="Huntley M.A."/>
            <person name="Jaffe D.B."/>
            <person name="Jagadeeshan S."/>
            <person name="Jeck W.R."/>
            <person name="Johnson J."/>
            <person name="Jones C.D."/>
            <person name="Jordan W.C."/>
            <person name="Karpen G.H."/>
            <person name="Kataoka E."/>
            <person name="Keightley P.D."/>
            <person name="Kheradpour P."/>
            <person name="Kirkness E.F."/>
            <person name="Koerich L.B."/>
            <person name="Kristiansen K."/>
            <person name="Kudrna D."/>
            <person name="Kulathinal R.J."/>
            <person name="Kumar S."/>
            <person name="Kwok R."/>
            <person name="Lander E."/>
            <person name="Langley C.H."/>
            <person name="Lapoint R."/>
            <person name="Lazzaro B.P."/>
            <person name="Lee S.J."/>
            <person name="Levesque L."/>
            <person name="Li R."/>
            <person name="Lin C.F."/>
            <person name="Lin M.F."/>
            <person name="Lindblad-Toh K."/>
            <person name="Llopart A."/>
            <person name="Long M."/>
            <person name="Low L."/>
            <person name="Lozovsky E."/>
            <person name="Lu J."/>
            <person name="Luo M."/>
            <person name="Machado C.A."/>
            <person name="Makalowski W."/>
            <person name="Marzo M."/>
            <person name="Matsuda M."/>
            <person name="Matzkin L."/>
            <person name="McAllister B."/>
            <person name="McBride C.S."/>
            <person name="McKernan B."/>
            <person name="McKernan K."/>
            <person name="Mendez-Lago M."/>
            <person name="Minx P."/>
            <person name="Mollenhauer M.U."/>
            <person name="Montooth K."/>
            <person name="Mount S.M."/>
            <person name="Mu X."/>
            <person name="Myers E."/>
            <person name="Negre B."/>
            <person name="Newfeld S."/>
            <person name="Nielsen R."/>
            <person name="Noor M.A."/>
            <person name="O'Grady P."/>
            <person name="Pachter L."/>
            <person name="Papaceit M."/>
            <person name="Parisi M.J."/>
            <person name="Parisi M."/>
            <person name="Parts L."/>
            <person name="Pedersen J.S."/>
            <person name="Pesole G."/>
            <person name="Phillippy A.M."/>
            <person name="Ponting C.P."/>
            <person name="Pop M."/>
            <person name="Porcelli D."/>
            <person name="Powell J.R."/>
            <person name="Prohaska S."/>
            <person name="Pruitt K."/>
            <person name="Puig M."/>
            <person name="Quesneville H."/>
            <person name="Ram K.R."/>
            <person name="Rand D."/>
            <person name="Rasmussen M.D."/>
            <person name="Reed L.K."/>
            <person name="Reenan R."/>
            <person name="Reily A."/>
            <person name="Remington K.A."/>
            <person name="Rieger T.T."/>
            <person name="Ritchie M.G."/>
            <person name="Robin C."/>
            <person name="Rogers Y.H."/>
            <person name="Rohde C."/>
            <person name="Rozas J."/>
            <person name="Rubenfield M.J."/>
            <person name="Ruiz A."/>
            <person name="Russo S."/>
            <person name="Salzberg S.L."/>
            <person name="Sanchez-Gracia A."/>
            <person name="Saranga D.J."/>
            <person name="Sato H."/>
            <person name="Schaeffer S.W."/>
            <person name="Schatz M.C."/>
            <person name="Schlenke T."/>
            <person name="Schwartz R."/>
            <person name="Segarra C."/>
            <person name="Singh R.S."/>
            <person name="Sirot L."/>
            <person name="Sirota M."/>
            <person name="Sisneros N.B."/>
            <person name="Smith C.D."/>
            <person name="Smith T.F."/>
            <person name="Spieth J."/>
            <person name="Stage D.E."/>
            <person name="Stark A."/>
            <person name="Stephan W."/>
            <person name="Strausberg R.L."/>
            <person name="Strempel S."/>
            <person name="Sturgill D."/>
            <person name="Sutton G."/>
            <person name="Sutton G.G."/>
            <person name="Tao W."/>
            <person name="Teichmann S."/>
            <person name="Tobari Y.N."/>
            <person name="Tomimura Y."/>
            <person name="Tsolas J.M."/>
            <person name="Valente V.L."/>
            <person name="Venter E."/>
            <person name="Venter J.C."/>
            <person name="Vicario S."/>
            <person name="Vieira F.G."/>
            <person name="Vilella A.J."/>
            <person name="Villasante A."/>
            <person name="Walenz B."/>
            <person name="Wang J."/>
            <person name="Wasserman M."/>
            <person name="Watts T."/>
            <person name="Wilson D."/>
            <person name="Wilson R.K."/>
            <person name="Wing R.A."/>
            <person name="Wolfner M.F."/>
            <person name="Wong A."/>
            <person name="Wong G.K."/>
            <person name="Wu C.I."/>
            <person name="Wu G."/>
            <person name="Yamamoto D."/>
            <person name="Yang H.P."/>
            <person name="Yang S.P."/>
            <person name="Yorke J.A."/>
            <person name="Yoshida K."/>
            <person name="Zdobnov E."/>
            <person name="Zhang P."/>
            <person name="Zhang Y."/>
            <person name="Zimin A.V."/>
            <person name="Baldwin J."/>
            <person name="Abdouelleil A."/>
            <person name="Abdulkadir J."/>
            <person name="Abebe A."/>
            <person name="Abera B."/>
            <person name="Abreu J."/>
            <person name="Acer S.C."/>
            <person name="Aftuck L."/>
            <person name="Alexander A."/>
            <person name="An P."/>
            <person name="Anderson E."/>
            <person name="Anderson S."/>
            <person name="Arachi H."/>
            <person name="Azer M."/>
            <person name="Bachantsang P."/>
            <person name="Barry A."/>
            <person name="Bayul T."/>
            <person name="Berlin A."/>
            <person name="Bessette D."/>
            <person name="Bloom T."/>
            <person name="Blye J."/>
            <person name="Boguslavskiy L."/>
            <person name="Bonnet C."/>
            <person name="Boukhgalter B."/>
            <person name="Bourzgui I."/>
            <person name="Brown A."/>
            <person name="Cahill P."/>
            <person name="Channer S."/>
            <person name="Cheshatsang Y."/>
            <person name="Chuda L."/>
            <person name="Citroen M."/>
            <person name="Collymore A."/>
            <person name="Cooke P."/>
            <person name="Costello M."/>
            <person name="D'Aco K."/>
            <person name="Daza R."/>
            <person name="De Haan G."/>
            <person name="DeGray S."/>
            <person name="DeMaso C."/>
            <person name="Dhargay N."/>
            <person name="Dooley K."/>
            <person name="Dooley E."/>
            <person name="Doricent M."/>
            <person name="Dorje P."/>
            <person name="Dorjee K."/>
            <person name="Dupes A."/>
            <person name="Elong R."/>
            <person name="Falk J."/>
            <person name="Farina A."/>
            <person name="Faro S."/>
            <person name="Ferguson D."/>
            <person name="Fisher S."/>
            <person name="Foley C.D."/>
            <person name="Franke A."/>
            <person name="Friedrich D."/>
            <person name="Gadbois L."/>
            <person name="Gearin G."/>
            <person name="Gearin C.R."/>
            <person name="Giannoukos G."/>
            <person name="Goode T."/>
            <person name="Graham J."/>
            <person name="Grandbois E."/>
            <person name="Grewal S."/>
            <person name="Gyaltsen K."/>
            <person name="Hafez N."/>
            <person name="Hagos B."/>
            <person name="Hall J."/>
            <person name="Henson C."/>
            <person name="Hollinger A."/>
            <person name="Honan T."/>
            <person name="Huard M.D."/>
            <person name="Hughes L."/>
            <person name="Hurhula B."/>
            <person name="Husby M.E."/>
            <person name="Kamat A."/>
            <person name="Kanga B."/>
            <person name="Kashin S."/>
            <person name="Khazanovich D."/>
            <person name="Kisner P."/>
            <person name="Lance K."/>
            <person name="Lara M."/>
            <person name="Lee W."/>
            <person name="Lennon N."/>
            <person name="Letendre F."/>
            <person name="LeVine R."/>
            <person name="Lipovsky A."/>
            <person name="Liu X."/>
            <person name="Liu J."/>
            <person name="Liu S."/>
            <person name="Lokyitsang T."/>
            <person name="Lokyitsang Y."/>
            <person name="Lubonja R."/>
            <person name="Lui A."/>
            <person name="MacDonald P."/>
            <person name="Magnisalis V."/>
            <person name="Maru K."/>
            <person name="Matthews C."/>
            <person name="McCusker W."/>
            <person name="McDonough S."/>
            <person name="Mehta T."/>
            <person name="Meldrim J."/>
            <person name="Meneus L."/>
            <person name="Mihai O."/>
            <person name="Mihalev A."/>
            <person name="Mihova T."/>
            <person name="Mittelman R."/>
            <person name="Mlenga V."/>
            <person name="Montmayeur A."/>
            <person name="Mulrain L."/>
            <person name="Navidi A."/>
            <person name="Naylor J."/>
            <person name="Negash T."/>
            <person name="Nguyen T."/>
            <person name="Nguyen N."/>
            <person name="Nicol R."/>
            <person name="Norbu C."/>
            <person name="Norbu N."/>
            <person name="Novod N."/>
            <person name="O'Neill B."/>
            <person name="Osman S."/>
            <person name="Markiewicz E."/>
            <person name="Oyono O.L."/>
            <person name="Patti C."/>
            <person name="Phunkhang P."/>
            <person name="Pierre F."/>
            <person name="Priest M."/>
            <person name="Raghuraman S."/>
            <person name="Rege F."/>
            <person name="Reyes R."/>
            <person name="Rise C."/>
            <person name="Rogov P."/>
            <person name="Ross K."/>
            <person name="Ryan E."/>
            <person name="Settipalli S."/>
            <person name="Shea T."/>
            <person name="Sherpa N."/>
            <person name="Shi L."/>
            <person name="Shih D."/>
            <person name="Sparrow T."/>
            <person name="Spaulding J."/>
            <person name="Stalker J."/>
            <person name="Stange-Thomann N."/>
            <person name="Stavropoulos S."/>
            <person name="Stone C."/>
            <person name="Strader C."/>
            <person name="Tesfaye S."/>
            <person name="Thomson T."/>
            <person name="Thoulutsang Y."/>
            <person name="Thoulutsang D."/>
            <person name="Topham K."/>
            <person name="Topping I."/>
            <person name="Tsamla T."/>
            <person name="Vassiliev H."/>
            <person name="Vo A."/>
            <person name="Wangchuk T."/>
            <person name="Wangdi T."/>
            <person name="Weiand M."/>
            <person name="Wilkinson J."/>
            <person name="Wilson A."/>
            <person name="Yadav S."/>
            <person name="Young G."/>
            <person name="Yu Q."/>
            <person name="Zembek L."/>
            <person name="Zhong D."/>
            <person name="Zimmer A."/>
            <person name="Zwirko Z."/>
            <person name="Jaffe D.B."/>
            <person name="Alvarez P."/>
            <person name="Brockman W."/>
            <person name="Butler J."/>
            <person name="Chin C."/>
            <person name="Gnerre S."/>
            <person name="Grabherr M."/>
            <person name="Kleber M."/>
            <person name="Mauceli E."/>
            <person name="MacCallum I."/>
        </authorList>
    </citation>
    <scope>NUCLEOTIDE SEQUENCE [LARGE SCALE GENOMIC DNA]</scope>
    <source>
        <strain evidence="3">MSH-3 / Tucson 14011-0111.49</strain>
    </source>
</reference>
<evidence type="ECO:0000313" key="3">
    <source>
        <dbReference type="Proteomes" id="UP000008744"/>
    </source>
</evidence>
<proteinExistence type="predicted"/>
<dbReference type="AlphaFoldDB" id="B4GVR6"/>
<evidence type="ECO:0000313" key="2">
    <source>
        <dbReference type="EMBL" id="EDW26761.1"/>
    </source>
</evidence>
<gene>
    <name evidence="2" type="primary">Dper\GL14617</name>
    <name evidence="2" type="ORF">Dper_GL14617</name>
</gene>
<dbReference type="HOGENOM" id="CLU_2322797_0_0_1"/>
<sequence>MNPSSPTEPGIGLQSQFTEYSTSSSTPRDYVGDWAMKRDSWFQARNRNRPSCPIYVRTGLGPLKKCRKAEKALEMESTLKALLSETAQAIASQSTDIQN</sequence>
<name>B4GVR6_DROPE</name>
<keyword evidence="3" id="KW-1185">Reference proteome</keyword>
<feature type="compositionally biased region" description="Polar residues" evidence="1">
    <location>
        <begin position="1"/>
        <end position="27"/>
    </location>
</feature>